<dbReference type="InterPro" id="IPR013694">
    <property type="entry name" value="VIT"/>
</dbReference>
<evidence type="ECO:0000313" key="3">
    <source>
        <dbReference type="EMBL" id="CAI2381443.1"/>
    </source>
</evidence>
<dbReference type="EMBL" id="CAMPGE010023508">
    <property type="protein sequence ID" value="CAI2381443.1"/>
    <property type="molecule type" value="Genomic_DNA"/>
</dbReference>
<dbReference type="InterPro" id="IPR002035">
    <property type="entry name" value="VWF_A"/>
</dbReference>
<dbReference type="AlphaFoldDB" id="A0AAD2D6J3"/>
<sequence length="883" mass="98649">MYLSENSDLERGQLPHAPYYTILKRDKKCQCYCIRRPNWYINNVGGLYAGLTDKEIPLKSSHLDARVFNSTSTIKYSQIYTNSETAPLEVLYRFPIDAYFGVTGVHIKLGDKEIDATIMAKEEAKHKYDDAIAAGNTAAKINYDENIPEVLELAVGALQPGKSVKITVEMVAKCDITKHGFYSFVFPLNFIPRYSKPGSGKGPKGRGAYIPGKFSASILVESSSKISDLMTSHKGMAQKITNSGKTVSLELAQSGAVKAADIVVSFATETIRKPQITLHASTKHPDEVVAHITCIPRISEDTHAQSVEDTNEEVKELEDPTGAAEALTKVDNKDDPEIASGEYIFLLDRSGSMKNKGRLILAKDALKLFLKSLPADSKFNIIGFGSFLRVMHKDGSVQYTKDSLEKALVEIASMTPNLKGTQLLEPLKYVFRTPDDPKYPRNVFILTDGAIKDTDPVMKIVKENNHSARVHSFGFGSGASKYLVNEISRAGLGTSEMIEDNDKKLKAKIISTLSQASKPALTDIQMDWGYNEHAVNFQVPRKPMLGFVYEEEILDCYAVLSKDTLIEGELTLSFLNTLDQQRLDFTLNVDPEAIIDDGEDDSVFKLAAKENITHLNRLKTHATAAEDETVGGADVSELCLYYSLKYSVLSQETAFFGKIKNKDKSGEEIKKIEIPIRKMINTQKPSSKTRRLSSMLKKSCKLPALQNRGEPHSIIEESWMTKQAILVPRSLKKKSCTNSMKPASSYKFKKSSNSNISYGFFKKCSNENDFEEGKSTKSDIVKIKTKAYEKVIEYQELDGHFIQLPEKYQNLLDNDIPEELENLLKDSSKMIEVWITILSILILENFYSSSKDEWIMIAKKAKSYLKKNLVAGADITPFTKYLS</sequence>
<gene>
    <name evidence="3" type="ORF">ECRASSUSDP1_LOCUS22899</name>
</gene>
<dbReference type="SMART" id="SM00327">
    <property type="entry name" value="VWA"/>
    <property type="match status" value="1"/>
</dbReference>
<evidence type="ECO:0000313" key="4">
    <source>
        <dbReference type="Proteomes" id="UP001295684"/>
    </source>
</evidence>
<dbReference type="Gene3D" id="3.40.50.410">
    <property type="entry name" value="von Willebrand factor, type A domain"/>
    <property type="match status" value="1"/>
</dbReference>
<organism evidence="3 4">
    <name type="scientific">Euplotes crassus</name>
    <dbReference type="NCBI Taxonomy" id="5936"/>
    <lineage>
        <taxon>Eukaryota</taxon>
        <taxon>Sar</taxon>
        <taxon>Alveolata</taxon>
        <taxon>Ciliophora</taxon>
        <taxon>Intramacronucleata</taxon>
        <taxon>Spirotrichea</taxon>
        <taxon>Hypotrichia</taxon>
        <taxon>Euplotida</taxon>
        <taxon>Euplotidae</taxon>
        <taxon>Moneuplotes</taxon>
    </lineage>
</organism>
<dbReference type="PROSITE" id="PS50234">
    <property type="entry name" value="VWFA"/>
    <property type="match status" value="1"/>
</dbReference>
<dbReference type="PROSITE" id="PS51468">
    <property type="entry name" value="VIT"/>
    <property type="match status" value="1"/>
</dbReference>
<comment type="caution">
    <text evidence="3">The sequence shown here is derived from an EMBL/GenBank/DDBJ whole genome shotgun (WGS) entry which is preliminary data.</text>
</comment>
<dbReference type="PANTHER" id="PTHR45737">
    <property type="entry name" value="VON WILLEBRAND FACTOR A DOMAIN-CONTAINING PROTEIN 5A"/>
    <property type="match status" value="1"/>
</dbReference>
<dbReference type="InterPro" id="IPR036465">
    <property type="entry name" value="vWFA_dom_sf"/>
</dbReference>
<proteinExistence type="predicted"/>
<feature type="domain" description="VIT" evidence="2">
    <location>
        <begin position="42"/>
        <end position="172"/>
    </location>
</feature>
<evidence type="ECO:0000259" key="2">
    <source>
        <dbReference type="PROSITE" id="PS51468"/>
    </source>
</evidence>
<dbReference type="PANTHER" id="PTHR45737:SF6">
    <property type="entry name" value="VON WILLEBRAND FACTOR A DOMAIN-CONTAINING PROTEIN 5A"/>
    <property type="match status" value="1"/>
</dbReference>
<feature type="domain" description="VWFA" evidence="1">
    <location>
        <begin position="342"/>
        <end position="513"/>
    </location>
</feature>
<dbReference type="Pfam" id="PF13768">
    <property type="entry name" value="VWA_3"/>
    <property type="match status" value="1"/>
</dbReference>
<name>A0AAD2D6J3_EUPCR</name>
<reference evidence="3" key="1">
    <citation type="submission" date="2023-07" db="EMBL/GenBank/DDBJ databases">
        <authorList>
            <consortium name="AG Swart"/>
            <person name="Singh M."/>
            <person name="Singh A."/>
            <person name="Seah K."/>
            <person name="Emmerich C."/>
        </authorList>
    </citation>
    <scope>NUCLEOTIDE SEQUENCE</scope>
    <source>
        <strain evidence="3">DP1</strain>
    </source>
</reference>
<protein>
    <submittedName>
        <fullName evidence="3">Uncharacterized protein</fullName>
    </submittedName>
</protein>
<dbReference type="Proteomes" id="UP001295684">
    <property type="component" value="Unassembled WGS sequence"/>
</dbReference>
<evidence type="ECO:0000259" key="1">
    <source>
        <dbReference type="PROSITE" id="PS50234"/>
    </source>
</evidence>
<accession>A0AAD2D6J3</accession>
<dbReference type="Pfam" id="PF08487">
    <property type="entry name" value="VIT"/>
    <property type="match status" value="1"/>
</dbReference>
<keyword evidence="4" id="KW-1185">Reference proteome</keyword>
<dbReference type="SUPFAM" id="SSF53300">
    <property type="entry name" value="vWA-like"/>
    <property type="match status" value="1"/>
</dbReference>